<proteinExistence type="inferred from homology"/>
<organism evidence="14 15">
    <name type="scientific">Paraconexibacter algicola</name>
    <dbReference type="NCBI Taxonomy" id="2133960"/>
    <lineage>
        <taxon>Bacteria</taxon>
        <taxon>Bacillati</taxon>
        <taxon>Actinomycetota</taxon>
        <taxon>Thermoleophilia</taxon>
        <taxon>Solirubrobacterales</taxon>
        <taxon>Paraconexibacteraceae</taxon>
        <taxon>Paraconexibacter</taxon>
    </lineage>
</organism>
<dbReference type="InterPro" id="IPR006091">
    <property type="entry name" value="Acyl-CoA_Oxase/DH_mid-dom"/>
</dbReference>
<comment type="cofactor">
    <cofactor evidence="1 10">
        <name>FAD</name>
        <dbReference type="ChEBI" id="CHEBI:57692"/>
    </cofactor>
</comment>
<evidence type="ECO:0000256" key="2">
    <source>
        <dbReference type="ARBA" id="ARBA00005102"/>
    </source>
</evidence>
<dbReference type="AlphaFoldDB" id="A0A2T4UJA4"/>
<dbReference type="InterPro" id="IPR036250">
    <property type="entry name" value="AcylCo_DH-like_C"/>
</dbReference>
<dbReference type="GO" id="GO:0050660">
    <property type="term" value="F:flavin adenine dinucleotide binding"/>
    <property type="evidence" value="ECO:0007669"/>
    <property type="project" value="InterPro"/>
</dbReference>
<keyword evidence="15" id="KW-1185">Reference proteome</keyword>
<keyword evidence="5 10" id="KW-0274">FAD</keyword>
<dbReference type="InterPro" id="IPR037069">
    <property type="entry name" value="AcylCoA_DH/ox_N_sf"/>
</dbReference>
<dbReference type="InterPro" id="IPR009075">
    <property type="entry name" value="AcylCo_DH/oxidase_C"/>
</dbReference>
<dbReference type="InterPro" id="IPR050741">
    <property type="entry name" value="Acyl-CoA_dehydrogenase"/>
</dbReference>
<dbReference type="GO" id="GO:0005737">
    <property type="term" value="C:cytoplasm"/>
    <property type="evidence" value="ECO:0007669"/>
    <property type="project" value="TreeGrafter"/>
</dbReference>
<protein>
    <recommendedName>
        <fullName evidence="8">Acyl-[acyl-carrier-protein] dehydrogenase MbtN</fullName>
    </recommendedName>
    <alternativeName>
        <fullName evidence="9">Mycobactin synthase protein N</fullName>
    </alternativeName>
</protein>
<dbReference type="OrthoDB" id="8876745at2"/>
<evidence type="ECO:0000256" key="9">
    <source>
        <dbReference type="ARBA" id="ARBA00042660"/>
    </source>
</evidence>
<dbReference type="PANTHER" id="PTHR48083">
    <property type="entry name" value="MEDIUM-CHAIN SPECIFIC ACYL-COA DEHYDROGENASE, MITOCHONDRIAL-RELATED"/>
    <property type="match status" value="1"/>
</dbReference>
<sequence>MATTAPAPSKRTIFEPEHHDYRESYATFLQREVVPHYPEWEKAQIVPRELFTKCAEHGFLAMEVPEEYGGNGIDDWRFNVVLGEEGVKAGVGDAIGGPLLHTDVVLPYLISSANDEQKGRWFPGIASGEQILAIAMTEPGTGSDLAGIKTSARRDGTDYVINGAKTFITNGINADLVLVAARTSDDKHGGLSMFVVERGMPGFERGKQIEKVGQHASDTAELFFEDVRVPQENLLGAEGSGFLQLVSRLVPERLTLAVTSIAGCEKALDMTLDYVKERKAFGKPIGSNQHIRFTMAELRTEVEMGRCFVDRCIERYVQGTCTVEEAAMAKYVTTDLLCKIADTGVQFHGGYGYTTEYPISKVWLDSRITKIYAGTNEIMKELIGRTMGL</sequence>
<comment type="function">
    <text evidence="7">Catalyzes the dehydrogenation at the alpha-beta position of ACP-bound acyl chains. This results in the introduction of a double bond in the lipidic chain, which is further transferred to the epsilon-amino group of lysine residue in the mycobactin core by MbtK.</text>
</comment>
<dbReference type="Pfam" id="PF00441">
    <property type="entry name" value="Acyl-CoA_dh_1"/>
    <property type="match status" value="1"/>
</dbReference>
<dbReference type="InterPro" id="IPR006089">
    <property type="entry name" value="Acyl-CoA_DH_CS"/>
</dbReference>
<evidence type="ECO:0000256" key="5">
    <source>
        <dbReference type="ARBA" id="ARBA00022827"/>
    </source>
</evidence>
<evidence type="ECO:0000256" key="6">
    <source>
        <dbReference type="ARBA" id="ARBA00023002"/>
    </source>
</evidence>
<dbReference type="Proteomes" id="UP000240739">
    <property type="component" value="Unassembled WGS sequence"/>
</dbReference>
<dbReference type="Gene3D" id="2.40.110.10">
    <property type="entry name" value="Butyryl-CoA Dehydrogenase, subunit A, domain 2"/>
    <property type="match status" value="1"/>
</dbReference>
<dbReference type="Gene3D" id="1.20.140.10">
    <property type="entry name" value="Butyryl-CoA Dehydrogenase, subunit A, domain 3"/>
    <property type="match status" value="1"/>
</dbReference>
<dbReference type="InterPro" id="IPR046373">
    <property type="entry name" value="Acyl-CoA_Oxase/DH_mid-dom_sf"/>
</dbReference>
<evidence type="ECO:0000313" key="15">
    <source>
        <dbReference type="Proteomes" id="UP000240739"/>
    </source>
</evidence>
<dbReference type="SUPFAM" id="SSF47203">
    <property type="entry name" value="Acyl-CoA dehydrogenase C-terminal domain-like"/>
    <property type="match status" value="1"/>
</dbReference>
<evidence type="ECO:0000256" key="10">
    <source>
        <dbReference type="RuleBase" id="RU362125"/>
    </source>
</evidence>
<evidence type="ECO:0000259" key="13">
    <source>
        <dbReference type="Pfam" id="PF02771"/>
    </source>
</evidence>
<evidence type="ECO:0000313" key="14">
    <source>
        <dbReference type="EMBL" id="PTL59316.1"/>
    </source>
</evidence>
<evidence type="ECO:0000256" key="4">
    <source>
        <dbReference type="ARBA" id="ARBA00022630"/>
    </source>
</evidence>
<evidence type="ECO:0000259" key="11">
    <source>
        <dbReference type="Pfam" id="PF00441"/>
    </source>
</evidence>
<gene>
    <name evidence="14" type="ORF">C7Y72_06450</name>
</gene>
<accession>A0A2T4UJA4</accession>
<evidence type="ECO:0000256" key="3">
    <source>
        <dbReference type="ARBA" id="ARBA00009347"/>
    </source>
</evidence>
<keyword evidence="6 10" id="KW-0560">Oxidoreductase</keyword>
<comment type="caution">
    <text evidence="14">The sequence shown here is derived from an EMBL/GenBank/DDBJ whole genome shotgun (WGS) entry which is preliminary data.</text>
</comment>
<dbReference type="InterPro" id="IPR013786">
    <property type="entry name" value="AcylCoA_DH/ox_N"/>
</dbReference>
<comment type="pathway">
    <text evidence="2">Siderophore biosynthesis; mycobactin biosynthesis.</text>
</comment>
<dbReference type="EMBL" id="PYYB01000001">
    <property type="protein sequence ID" value="PTL59316.1"/>
    <property type="molecule type" value="Genomic_DNA"/>
</dbReference>
<comment type="similarity">
    <text evidence="3 10">Belongs to the acyl-CoA dehydrogenase family.</text>
</comment>
<dbReference type="GO" id="GO:0033539">
    <property type="term" value="P:fatty acid beta-oxidation using acyl-CoA dehydrogenase"/>
    <property type="evidence" value="ECO:0007669"/>
    <property type="project" value="TreeGrafter"/>
</dbReference>
<evidence type="ECO:0000256" key="8">
    <source>
        <dbReference type="ARBA" id="ARBA00040394"/>
    </source>
</evidence>
<name>A0A2T4UJA4_9ACTN</name>
<dbReference type="FunFam" id="1.20.140.10:FF:000001">
    <property type="entry name" value="Acyl-CoA dehydrogenase"/>
    <property type="match status" value="1"/>
</dbReference>
<keyword evidence="4 10" id="KW-0285">Flavoprotein</keyword>
<dbReference type="Gene3D" id="1.10.540.10">
    <property type="entry name" value="Acyl-CoA dehydrogenase/oxidase, N-terminal domain"/>
    <property type="match status" value="1"/>
</dbReference>
<dbReference type="SUPFAM" id="SSF56645">
    <property type="entry name" value="Acyl-CoA dehydrogenase NM domain-like"/>
    <property type="match status" value="1"/>
</dbReference>
<dbReference type="PANTHER" id="PTHR48083:SF20">
    <property type="entry name" value="LONG-CHAIN SPECIFIC ACYL-COA DEHYDROGENASE, MITOCHONDRIAL"/>
    <property type="match status" value="1"/>
</dbReference>
<dbReference type="FunFam" id="2.40.110.10:FF:000002">
    <property type="entry name" value="Acyl-CoA dehydrogenase fadE12"/>
    <property type="match status" value="1"/>
</dbReference>
<feature type="domain" description="Acyl-CoA oxidase/dehydrogenase middle" evidence="12">
    <location>
        <begin position="133"/>
        <end position="227"/>
    </location>
</feature>
<feature type="domain" description="Acyl-CoA dehydrogenase/oxidase C-terminal" evidence="11">
    <location>
        <begin position="239"/>
        <end position="387"/>
    </location>
</feature>
<dbReference type="RefSeq" id="WP_107567831.1">
    <property type="nucleotide sequence ID" value="NZ_PYYB01000001.1"/>
</dbReference>
<evidence type="ECO:0000256" key="1">
    <source>
        <dbReference type="ARBA" id="ARBA00001974"/>
    </source>
</evidence>
<dbReference type="Pfam" id="PF02771">
    <property type="entry name" value="Acyl-CoA_dh_N"/>
    <property type="match status" value="1"/>
</dbReference>
<evidence type="ECO:0000259" key="12">
    <source>
        <dbReference type="Pfam" id="PF02770"/>
    </source>
</evidence>
<dbReference type="GO" id="GO:0003995">
    <property type="term" value="F:acyl-CoA dehydrogenase activity"/>
    <property type="evidence" value="ECO:0007669"/>
    <property type="project" value="InterPro"/>
</dbReference>
<dbReference type="PROSITE" id="PS00073">
    <property type="entry name" value="ACYL_COA_DH_2"/>
    <property type="match status" value="1"/>
</dbReference>
<dbReference type="Pfam" id="PF02770">
    <property type="entry name" value="Acyl-CoA_dh_M"/>
    <property type="match status" value="1"/>
</dbReference>
<evidence type="ECO:0000256" key="7">
    <source>
        <dbReference type="ARBA" id="ARBA00037085"/>
    </source>
</evidence>
<dbReference type="InterPro" id="IPR009100">
    <property type="entry name" value="AcylCoA_DH/oxidase_NM_dom_sf"/>
</dbReference>
<feature type="domain" description="Acyl-CoA dehydrogenase/oxidase N-terminal" evidence="13">
    <location>
        <begin position="16"/>
        <end position="129"/>
    </location>
</feature>
<reference evidence="14 15" key="1">
    <citation type="submission" date="2018-03" db="EMBL/GenBank/DDBJ databases">
        <title>Aquarubrobacter algicola gen. nov., sp. nov., a novel actinobacterium isolated from shallow eutrophic lake during the end of cyanobacterial harmful algal blooms.</title>
        <authorList>
            <person name="Chun S.J."/>
        </authorList>
    </citation>
    <scope>NUCLEOTIDE SEQUENCE [LARGE SCALE GENOMIC DNA]</scope>
    <source>
        <strain evidence="14 15">Seoho-28</strain>
    </source>
</reference>